<feature type="binding site" evidence="5">
    <location>
        <position position="60"/>
    </location>
    <ligand>
        <name>S-adenosyl-L-methionine</name>
        <dbReference type="ChEBI" id="CHEBI:59789"/>
    </ligand>
</feature>
<organism evidence="7 8">
    <name type="scientific">Asticcacaulis currens</name>
    <dbReference type="NCBI Taxonomy" id="2984210"/>
    <lineage>
        <taxon>Bacteria</taxon>
        <taxon>Pseudomonadati</taxon>
        <taxon>Pseudomonadota</taxon>
        <taxon>Alphaproteobacteria</taxon>
        <taxon>Caulobacterales</taxon>
        <taxon>Caulobacteraceae</taxon>
        <taxon>Asticcacaulis</taxon>
    </lineage>
</organism>
<evidence type="ECO:0000256" key="5">
    <source>
        <dbReference type="HAMAP-Rule" id="MF_00472"/>
    </source>
</evidence>
<dbReference type="SUPFAM" id="SSF53335">
    <property type="entry name" value="S-adenosyl-L-methionine-dependent methyltransferases"/>
    <property type="match status" value="1"/>
</dbReference>
<dbReference type="PANTHER" id="PTHR43464">
    <property type="entry name" value="METHYLTRANSFERASE"/>
    <property type="match status" value="1"/>
</dbReference>
<dbReference type="GO" id="GO:0032259">
    <property type="term" value="P:methylation"/>
    <property type="evidence" value="ECO:0007669"/>
    <property type="project" value="UniProtKB-KW"/>
</dbReference>
<keyword evidence="2 5" id="KW-0808">Transferase</keyword>
<keyword evidence="1 5" id="KW-0489">Methyltransferase</keyword>
<comment type="function">
    <text evidence="5">O-methyltransferase that catalyzes the 2 O-methylation steps in the ubiquinone biosynthetic pathway.</text>
</comment>
<evidence type="ECO:0000256" key="2">
    <source>
        <dbReference type="ARBA" id="ARBA00022679"/>
    </source>
</evidence>
<evidence type="ECO:0000256" key="6">
    <source>
        <dbReference type="SAM" id="MobiDB-lite"/>
    </source>
</evidence>
<comment type="catalytic activity">
    <reaction evidence="5">
        <text>a 3-(all-trans-polyprenyl)benzene-1,2-diol + S-adenosyl-L-methionine = a 2-methoxy-6-(all-trans-polyprenyl)phenol + S-adenosyl-L-homocysteine + H(+)</text>
        <dbReference type="Rhea" id="RHEA:31411"/>
        <dbReference type="Rhea" id="RHEA-COMP:9550"/>
        <dbReference type="Rhea" id="RHEA-COMP:9551"/>
        <dbReference type="ChEBI" id="CHEBI:15378"/>
        <dbReference type="ChEBI" id="CHEBI:57856"/>
        <dbReference type="ChEBI" id="CHEBI:59789"/>
        <dbReference type="ChEBI" id="CHEBI:62729"/>
        <dbReference type="ChEBI" id="CHEBI:62731"/>
        <dbReference type="EC" id="2.1.1.222"/>
    </reaction>
</comment>
<evidence type="ECO:0000313" key="7">
    <source>
        <dbReference type="EMBL" id="MDC7695608.1"/>
    </source>
</evidence>
<comment type="similarity">
    <text evidence="5">Belongs to the methyltransferase superfamily. UbiG/COQ3 family.</text>
</comment>
<evidence type="ECO:0000256" key="1">
    <source>
        <dbReference type="ARBA" id="ARBA00022603"/>
    </source>
</evidence>
<sequence>MAKAAKNQAKSVANETELTADAPAGPSIDAEDVARFSALAARWWDPKGEFAPLHKFNPNRVRFIRDTCVDHFLRDPRAVAPFGDLRLIDIGCGGGLLSEPMKRMGFDVTGIDASEKNIGTAKAHAAEVGLDIRYLAQTVEQVVASKESGFDVVLTMEVIEHVNDPESFLKTCASLVKPGGLLFIATLNRTLKAHALGIVAAEYVLQWVPKGTHDWNKFLKPEEIEGFLEGTGLTPDPAVGVSYNPFTATWALSNDTAVNYMIVARRDLL</sequence>
<dbReference type="Proteomes" id="UP001216595">
    <property type="component" value="Unassembled WGS sequence"/>
</dbReference>
<dbReference type="Pfam" id="PF13489">
    <property type="entry name" value="Methyltransf_23"/>
    <property type="match status" value="1"/>
</dbReference>
<dbReference type="NCBIfam" id="TIGR01983">
    <property type="entry name" value="UbiG"/>
    <property type="match status" value="1"/>
</dbReference>
<feature type="region of interest" description="Disordered" evidence="6">
    <location>
        <begin position="1"/>
        <end position="25"/>
    </location>
</feature>
<name>A0ABT5II85_9CAUL</name>
<protein>
    <recommendedName>
        <fullName evidence="5">Ubiquinone biosynthesis O-methyltransferase</fullName>
    </recommendedName>
    <alternativeName>
        <fullName evidence="5">2-polyprenyl-6-hydroxyphenol methylase</fullName>
        <ecNumber evidence="5">2.1.1.222</ecNumber>
    </alternativeName>
    <alternativeName>
        <fullName evidence="5">3-demethylubiquinone 3-O-methyltransferase</fullName>
        <ecNumber evidence="5">2.1.1.64</ecNumber>
    </alternativeName>
</protein>
<evidence type="ECO:0000256" key="4">
    <source>
        <dbReference type="ARBA" id="ARBA00022691"/>
    </source>
</evidence>
<dbReference type="GO" id="GO:0102208">
    <property type="term" value="F:2-polyprenyl-6-hydroxyphenol methylase activity"/>
    <property type="evidence" value="ECO:0007669"/>
    <property type="project" value="UniProtKB-EC"/>
</dbReference>
<keyword evidence="8" id="KW-1185">Reference proteome</keyword>
<accession>A0ABT5II85</accession>
<feature type="binding site" evidence="5">
    <location>
        <position position="156"/>
    </location>
    <ligand>
        <name>S-adenosyl-L-methionine</name>
        <dbReference type="ChEBI" id="CHEBI:59789"/>
    </ligand>
</feature>
<comment type="caution">
    <text evidence="7">The sequence shown here is derived from an EMBL/GenBank/DDBJ whole genome shotgun (WGS) entry which is preliminary data.</text>
</comment>
<dbReference type="InterPro" id="IPR010233">
    <property type="entry name" value="UbiG_MeTrfase"/>
</dbReference>
<dbReference type="PANTHER" id="PTHR43464:SF19">
    <property type="entry name" value="UBIQUINONE BIOSYNTHESIS O-METHYLTRANSFERASE, MITOCHONDRIAL"/>
    <property type="match status" value="1"/>
</dbReference>
<gene>
    <name evidence="5 7" type="primary">ubiG</name>
    <name evidence="7" type="ORF">PQU94_15125</name>
</gene>
<feature type="compositionally biased region" description="Polar residues" evidence="6">
    <location>
        <begin position="8"/>
        <end position="17"/>
    </location>
</feature>
<dbReference type="GO" id="GO:0061542">
    <property type="term" value="F:3-demethylubiquinol 3-O-methyltransferase activity"/>
    <property type="evidence" value="ECO:0007669"/>
    <property type="project" value="UniProtKB-EC"/>
</dbReference>
<dbReference type="HAMAP" id="MF_00472">
    <property type="entry name" value="UbiG"/>
    <property type="match status" value="1"/>
</dbReference>
<reference evidence="7 8" key="1">
    <citation type="submission" date="2023-01" db="EMBL/GenBank/DDBJ databases">
        <title>Novel species of the genus Asticcacaulis isolated from rivers.</title>
        <authorList>
            <person name="Lu H."/>
        </authorList>
    </citation>
    <scope>NUCLEOTIDE SEQUENCE [LARGE SCALE GENOMIC DNA]</scope>
    <source>
        <strain evidence="7 8">DXS10W</strain>
    </source>
</reference>
<comment type="catalytic activity">
    <reaction evidence="5">
        <text>a 3-demethylubiquinol + S-adenosyl-L-methionine = a ubiquinol + S-adenosyl-L-homocysteine + H(+)</text>
        <dbReference type="Rhea" id="RHEA:44380"/>
        <dbReference type="Rhea" id="RHEA-COMP:9566"/>
        <dbReference type="Rhea" id="RHEA-COMP:10914"/>
        <dbReference type="ChEBI" id="CHEBI:15378"/>
        <dbReference type="ChEBI" id="CHEBI:17976"/>
        <dbReference type="ChEBI" id="CHEBI:57856"/>
        <dbReference type="ChEBI" id="CHEBI:59789"/>
        <dbReference type="ChEBI" id="CHEBI:84422"/>
        <dbReference type="EC" id="2.1.1.64"/>
    </reaction>
</comment>
<dbReference type="CDD" id="cd02440">
    <property type="entry name" value="AdoMet_MTases"/>
    <property type="match status" value="1"/>
</dbReference>
<evidence type="ECO:0000256" key="3">
    <source>
        <dbReference type="ARBA" id="ARBA00022688"/>
    </source>
</evidence>
<keyword evidence="4 5" id="KW-0949">S-adenosyl-L-methionine</keyword>
<feature type="binding site" evidence="5">
    <location>
        <position position="91"/>
    </location>
    <ligand>
        <name>S-adenosyl-L-methionine</name>
        <dbReference type="ChEBI" id="CHEBI:59789"/>
    </ligand>
</feature>
<dbReference type="EC" id="2.1.1.64" evidence="5"/>
<evidence type="ECO:0000313" key="8">
    <source>
        <dbReference type="Proteomes" id="UP001216595"/>
    </source>
</evidence>
<comment type="pathway">
    <text evidence="5">Cofactor biosynthesis; ubiquinone biosynthesis.</text>
</comment>
<dbReference type="InterPro" id="IPR029063">
    <property type="entry name" value="SAM-dependent_MTases_sf"/>
</dbReference>
<keyword evidence="3 5" id="KW-0831">Ubiquinone biosynthesis</keyword>
<feature type="binding site" evidence="5">
    <location>
        <position position="112"/>
    </location>
    <ligand>
        <name>S-adenosyl-L-methionine</name>
        <dbReference type="ChEBI" id="CHEBI:59789"/>
    </ligand>
</feature>
<dbReference type="EMBL" id="JAQQKW010000010">
    <property type="protein sequence ID" value="MDC7695608.1"/>
    <property type="molecule type" value="Genomic_DNA"/>
</dbReference>
<dbReference type="EC" id="2.1.1.222" evidence="5"/>
<dbReference type="Gene3D" id="3.40.50.150">
    <property type="entry name" value="Vaccinia Virus protein VP39"/>
    <property type="match status" value="1"/>
</dbReference>
<proteinExistence type="inferred from homology"/>